<evidence type="ECO:0000313" key="2">
    <source>
        <dbReference type="Proteomes" id="UP000076502"/>
    </source>
</evidence>
<dbReference type="AlphaFoldDB" id="A0A154PEU9"/>
<evidence type="ECO:0000313" key="1">
    <source>
        <dbReference type="EMBL" id="KZC10379.1"/>
    </source>
</evidence>
<dbReference type="Proteomes" id="UP000076502">
    <property type="component" value="Unassembled WGS sequence"/>
</dbReference>
<proteinExistence type="predicted"/>
<sequence length="82" mass="9608">MNHKHNGVNDGQWHICIQRFLERDVIHITRFTTTDVINVFSAANIKSLSRCEGHYDYGDFNLLLAAKRDCTFSYQSDWHTAY</sequence>
<reference evidence="1 2" key="1">
    <citation type="submission" date="2015-07" db="EMBL/GenBank/DDBJ databases">
        <title>The genome of Dufourea novaeangliae.</title>
        <authorList>
            <person name="Pan H."/>
            <person name="Kapheim K."/>
        </authorList>
    </citation>
    <scope>NUCLEOTIDE SEQUENCE [LARGE SCALE GENOMIC DNA]</scope>
    <source>
        <strain evidence="1">0120121106</strain>
        <tissue evidence="1">Whole body</tissue>
    </source>
</reference>
<keyword evidence="2" id="KW-1185">Reference proteome</keyword>
<protein>
    <submittedName>
        <fullName evidence="1">Uncharacterized protein</fullName>
    </submittedName>
</protein>
<accession>A0A154PEU9</accession>
<gene>
    <name evidence="1" type="ORF">WN55_01495</name>
</gene>
<organism evidence="1 2">
    <name type="scientific">Dufourea novaeangliae</name>
    <name type="common">Sweat bee</name>
    <dbReference type="NCBI Taxonomy" id="178035"/>
    <lineage>
        <taxon>Eukaryota</taxon>
        <taxon>Metazoa</taxon>
        <taxon>Ecdysozoa</taxon>
        <taxon>Arthropoda</taxon>
        <taxon>Hexapoda</taxon>
        <taxon>Insecta</taxon>
        <taxon>Pterygota</taxon>
        <taxon>Neoptera</taxon>
        <taxon>Endopterygota</taxon>
        <taxon>Hymenoptera</taxon>
        <taxon>Apocrita</taxon>
        <taxon>Aculeata</taxon>
        <taxon>Apoidea</taxon>
        <taxon>Anthophila</taxon>
        <taxon>Halictidae</taxon>
        <taxon>Rophitinae</taxon>
        <taxon>Dufourea</taxon>
    </lineage>
</organism>
<dbReference type="EMBL" id="KQ434889">
    <property type="protein sequence ID" value="KZC10379.1"/>
    <property type="molecule type" value="Genomic_DNA"/>
</dbReference>
<name>A0A154PEU9_DUFNO</name>